<dbReference type="VEuPathDB" id="VectorBase:BGLB039311"/>
<dbReference type="VEuPathDB" id="VectorBase:BGLAX_041581"/>
<evidence type="ECO:0000256" key="2">
    <source>
        <dbReference type="ARBA" id="ARBA00022833"/>
    </source>
</evidence>
<name>A0A2C9M713_BIOGL</name>
<dbReference type="SUPFAM" id="SSF57850">
    <property type="entry name" value="RING/U-box"/>
    <property type="match status" value="1"/>
</dbReference>
<organism evidence="5 6">
    <name type="scientific">Biomphalaria glabrata</name>
    <name type="common">Bloodfluke planorb</name>
    <name type="synonym">Freshwater snail</name>
    <dbReference type="NCBI Taxonomy" id="6526"/>
    <lineage>
        <taxon>Eukaryota</taxon>
        <taxon>Metazoa</taxon>
        <taxon>Spiralia</taxon>
        <taxon>Lophotrochozoa</taxon>
        <taxon>Mollusca</taxon>
        <taxon>Gastropoda</taxon>
        <taxon>Heterobranchia</taxon>
        <taxon>Euthyneura</taxon>
        <taxon>Panpulmonata</taxon>
        <taxon>Hygrophila</taxon>
        <taxon>Lymnaeoidea</taxon>
        <taxon>Planorbidae</taxon>
        <taxon>Biomphalaria</taxon>
    </lineage>
</organism>
<dbReference type="PROSITE" id="PS50089">
    <property type="entry name" value="ZF_RING_2"/>
    <property type="match status" value="1"/>
</dbReference>
<dbReference type="InterPro" id="IPR051073">
    <property type="entry name" value="ZNRF3_Arkadia_E3_ligases"/>
</dbReference>
<proteinExistence type="predicted"/>
<dbReference type="Gene3D" id="3.30.40.10">
    <property type="entry name" value="Zinc/RING finger domain, C3HC4 (zinc finger)"/>
    <property type="match status" value="1"/>
</dbReference>
<dbReference type="Pfam" id="PF13639">
    <property type="entry name" value="zf-RING_2"/>
    <property type="match status" value="1"/>
</dbReference>
<keyword evidence="1 3" id="KW-0479">Metal-binding</keyword>
<dbReference type="Proteomes" id="UP000076420">
    <property type="component" value="Unassembled WGS sequence"/>
</dbReference>
<gene>
    <name evidence="5" type="primary">106073281</name>
</gene>
<evidence type="ECO:0000256" key="1">
    <source>
        <dbReference type="ARBA" id="ARBA00022771"/>
    </source>
</evidence>
<dbReference type="KEGG" id="bgt:106073281"/>
<dbReference type="STRING" id="6526.A0A2C9M713"/>
<protein>
    <recommendedName>
        <fullName evidence="4">RING-type domain-containing protein</fullName>
    </recommendedName>
</protein>
<evidence type="ECO:0000256" key="3">
    <source>
        <dbReference type="PROSITE-ProRule" id="PRU00175"/>
    </source>
</evidence>
<sequence>MGYAGLRDLECNPELSSDNDGRNDENGFARLPQDWVGVIHYTAETDGNAVDGNSNDSPLILERVRKALMFGASAIIILTLNQEIIQELDVTQVVSRPVVLVDNLHNITCLLTLLLSQMKFETKITSSGKKDSLPADPNQFWECFYAGIVLLALLAGVKTRLSEAGWWIGENDAQTNGTQESSMRKTALYALSLMKTMRYKKMGELALSDTCAICLEEFLLKQKLRILPCAHSYHTKCVDRWLVNNRTCPLCKLNIIEQLESS</sequence>
<dbReference type="InterPro" id="IPR001841">
    <property type="entry name" value="Znf_RING"/>
</dbReference>
<dbReference type="Gene3D" id="3.50.30.30">
    <property type="match status" value="1"/>
</dbReference>
<dbReference type="PANTHER" id="PTHR16200">
    <property type="entry name" value="RING ZINC FINGER"/>
    <property type="match status" value="1"/>
</dbReference>
<keyword evidence="1 3" id="KW-0863">Zinc-finger</keyword>
<feature type="domain" description="RING-type" evidence="4">
    <location>
        <begin position="211"/>
        <end position="252"/>
    </location>
</feature>
<evidence type="ECO:0000259" key="4">
    <source>
        <dbReference type="PROSITE" id="PS50089"/>
    </source>
</evidence>
<dbReference type="InterPro" id="IPR013083">
    <property type="entry name" value="Znf_RING/FYVE/PHD"/>
</dbReference>
<dbReference type="GO" id="GO:0008270">
    <property type="term" value="F:zinc ion binding"/>
    <property type="evidence" value="ECO:0007669"/>
    <property type="project" value="UniProtKB-KW"/>
</dbReference>
<dbReference type="AlphaFoldDB" id="A0A2C9M713"/>
<dbReference type="OrthoDB" id="8062037at2759"/>
<dbReference type="EnsemblMetazoa" id="BGLB039311-RA">
    <property type="protein sequence ID" value="BGLB039311-PA"/>
    <property type="gene ID" value="BGLB039311"/>
</dbReference>
<evidence type="ECO:0000313" key="5">
    <source>
        <dbReference type="EnsemblMetazoa" id="BGLB039311-PA"/>
    </source>
</evidence>
<accession>A0A2C9M713</accession>
<dbReference type="SMART" id="SM00184">
    <property type="entry name" value="RING"/>
    <property type="match status" value="1"/>
</dbReference>
<evidence type="ECO:0000313" key="6">
    <source>
        <dbReference type="Proteomes" id="UP000076420"/>
    </source>
</evidence>
<reference evidence="5" key="1">
    <citation type="submission" date="2020-05" db="UniProtKB">
        <authorList>
            <consortium name="EnsemblMetazoa"/>
        </authorList>
    </citation>
    <scope>IDENTIFICATION</scope>
    <source>
        <strain evidence="5">BB02</strain>
    </source>
</reference>
<keyword evidence="2" id="KW-0862">Zinc</keyword>